<reference evidence="1" key="2">
    <citation type="submission" date="2013-05" db="EMBL/GenBank/DDBJ databases">
        <authorList>
            <person name="Carter J.-M."/>
            <person name="Baker S.C."/>
            <person name="Pink R."/>
            <person name="Carter D.R.F."/>
            <person name="Collins A."/>
            <person name="Tomlin J."/>
            <person name="Gibbs M."/>
            <person name="Breuker C.J."/>
        </authorList>
    </citation>
    <scope>NUCLEOTIDE SEQUENCE</scope>
    <source>
        <tissue evidence="1">Ovary</tissue>
    </source>
</reference>
<sequence length="76" mass="7932">CSQPQALTGGKKFTSASMAHGELLPIYFTPVPAEKISRSSISPGVTLTGVVSFAKDELGHKADSYAVALLACEPPR</sequence>
<dbReference type="AlphaFoldDB" id="S4PZM9"/>
<feature type="non-terminal residue" evidence="1">
    <location>
        <position position="76"/>
    </location>
</feature>
<accession>S4PZM9</accession>
<dbReference type="EMBL" id="GAIX01001258">
    <property type="protein sequence ID" value="JAA91302.1"/>
    <property type="molecule type" value="Transcribed_RNA"/>
</dbReference>
<proteinExistence type="predicted"/>
<reference evidence="1" key="1">
    <citation type="journal article" date="2013" name="BMC Genomics">
        <title>Unscrambling butterfly oogenesis.</title>
        <authorList>
            <person name="Carter J.M."/>
            <person name="Baker S.C."/>
            <person name="Pink R."/>
            <person name="Carter D.R."/>
            <person name="Collins A."/>
            <person name="Tomlin J."/>
            <person name="Gibbs M."/>
            <person name="Breuker C.J."/>
        </authorList>
    </citation>
    <scope>NUCLEOTIDE SEQUENCE</scope>
    <source>
        <tissue evidence="1">Ovary</tissue>
    </source>
</reference>
<protein>
    <submittedName>
        <fullName evidence="1">Tripeptidyl-peptidase 2</fullName>
    </submittedName>
</protein>
<name>S4PZM9_9NEOP</name>
<organism evidence="1">
    <name type="scientific">Pararge aegeria</name>
    <name type="common">speckled wood butterfly</name>
    <dbReference type="NCBI Taxonomy" id="116150"/>
    <lineage>
        <taxon>Eukaryota</taxon>
        <taxon>Metazoa</taxon>
        <taxon>Ecdysozoa</taxon>
        <taxon>Arthropoda</taxon>
        <taxon>Hexapoda</taxon>
        <taxon>Insecta</taxon>
        <taxon>Pterygota</taxon>
        <taxon>Neoptera</taxon>
        <taxon>Endopterygota</taxon>
        <taxon>Lepidoptera</taxon>
        <taxon>Glossata</taxon>
        <taxon>Ditrysia</taxon>
        <taxon>Papilionoidea</taxon>
        <taxon>Nymphalidae</taxon>
        <taxon>Satyrinae</taxon>
        <taxon>Satyrini</taxon>
        <taxon>Parargina</taxon>
        <taxon>Pararge</taxon>
    </lineage>
</organism>
<feature type="non-terminal residue" evidence="1">
    <location>
        <position position="1"/>
    </location>
</feature>
<evidence type="ECO:0000313" key="1">
    <source>
        <dbReference type="EMBL" id="JAA91302.1"/>
    </source>
</evidence>